<evidence type="ECO:0000313" key="2">
    <source>
        <dbReference type="Proteomes" id="UP000237105"/>
    </source>
</evidence>
<reference evidence="2" key="1">
    <citation type="submission" date="2016-06" db="EMBL/GenBank/DDBJ databases">
        <title>Parallel loss of symbiosis genes in relatives of nitrogen-fixing non-legume Parasponia.</title>
        <authorList>
            <person name="Van Velzen R."/>
            <person name="Holmer R."/>
            <person name="Bu F."/>
            <person name="Rutten L."/>
            <person name="Van Zeijl A."/>
            <person name="Liu W."/>
            <person name="Santuari L."/>
            <person name="Cao Q."/>
            <person name="Sharma T."/>
            <person name="Shen D."/>
            <person name="Roswanjaya Y."/>
            <person name="Wardhani T."/>
            <person name="Kalhor M.S."/>
            <person name="Jansen J."/>
            <person name="Van den Hoogen J."/>
            <person name="Gungor B."/>
            <person name="Hartog M."/>
            <person name="Hontelez J."/>
            <person name="Verver J."/>
            <person name="Yang W.-C."/>
            <person name="Schijlen E."/>
            <person name="Repin R."/>
            <person name="Schilthuizen M."/>
            <person name="Schranz E."/>
            <person name="Heidstra R."/>
            <person name="Miyata K."/>
            <person name="Fedorova E."/>
            <person name="Kohlen W."/>
            <person name="Bisseling T."/>
            <person name="Smit S."/>
            <person name="Geurts R."/>
        </authorList>
    </citation>
    <scope>NUCLEOTIDE SEQUENCE [LARGE SCALE GENOMIC DNA]</scope>
    <source>
        <strain evidence="2">cv. WU1-14</strain>
    </source>
</reference>
<dbReference type="AlphaFoldDB" id="A0A2P5A5Z0"/>
<organism evidence="1 2">
    <name type="scientific">Parasponia andersonii</name>
    <name type="common">Sponia andersonii</name>
    <dbReference type="NCBI Taxonomy" id="3476"/>
    <lineage>
        <taxon>Eukaryota</taxon>
        <taxon>Viridiplantae</taxon>
        <taxon>Streptophyta</taxon>
        <taxon>Embryophyta</taxon>
        <taxon>Tracheophyta</taxon>
        <taxon>Spermatophyta</taxon>
        <taxon>Magnoliopsida</taxon>
        <taxon>eudicotyledons</taxon>
        <taxon>Gunneridae</taxon>
        <taxon>Pentapetalae</taxon>
        <taxon>rosids</taxon>
        <taxon>fabids</taxon>
        <taxon>Rosales</taxon>
        <taxon>Cannabaceae</taxon>
        <taxon>Parasponia</taxon>
    </lineage>
</organism>
<evidence type="ECO:0000313" key="1">
    <source>
        <dbReference type="EMBL" id="PON31950.1"/>
    </source>
</evidence>
<proteinExistence type="predicted"/>
<keyword evidence="2" id="KW-1185">Reference proteome</keyword>
<dbReference type="Proteomes" id="UP000237105">
    <property type="component" value="Unassembled WGS sequence"/>
</dbReference>
<accession>A0A2P5A5Z0</accession>
<comment type="caution">
    <text evidence="1">The sequence shown here is derived from an EMBL/GenBank/DDBJ whole genome shotgun (WGS) entry which is preliminary data.</text>
</comment>
<dbReference type="EMBL" id="JXTB01000894">
    <property type="protein sequence ID" value="PON31950.1"/>
    <property type="molecule type" value="Genomic_DNA"/>
</dbReference>
<gene>
    <name evidence="1" type="ORF">PanWU01x14_365590</name>
</gene>
<name>A0A2P5A5Z0_PARAD</name>
<protein>
    <submittedName>
        <fullName evidence="1">Uncharacterized protein</fullName>
    </submittedName>
</protein>
<sequence>MFDGEDVILEILGSASEWEKELSLELYRVCFTPPRAVQGLGSETAEEFVLSDSPITLWKTGIVSDADVIAVSFKRIGKQCSYSYVRISLSSLV</sequence>